<keyword evidence="8 16" id="KW-0479">Metal-binding</keyword>
<evidence type="ECO:0000256" key="16">
    <source>
        <dbReference type="PIRSR" id="PIRSR600760-2"/>
    </source>
</evidence>
<comment type="similarity">
    <text evidence="5">Belongs to the inositol monophosphatase superfamily.</text>
</comment>
<dbReference type="FunFam" id="3.40.190.80:FF:000007">
    <property type="entry name" value="Blast:Putative inositol monophosphatase 3"/>
    <property type="match status" value="1"/>
</dbReference>
<dbReference type="AlphaFoldDB" id="A0A9J6FKY9"/>
<dbReference type="Gene3D" id="3.40.190.80">
    <property type="match status" value="1"/>
</dbReference>
<comment type="catalytic activity">
    <reaction evidence="1">
        <text>a myo-inositol phosphate + H2O = myo-inositol + phosphate</text>
        <dbReference type="Rhea" id="RHEA:24056"/>
        <dbReference type="ChEBI" id="CHEBI:15377"/>
        <dbReference type="ChEBI" id="CHEBI:17268"/>
        <dbReference type="ChEBI" id="CHEBI:43474"/>
        <dbReference type="ChEBI" id="CHEBI:84139"/>
        <dbReference type="EC" id="3.1.3.25"/>
    </reaction>
</comment>
<evidence type="ECO:0000256" key="8">
    <source>
        <dbReference type="ARBA" id="ARBA00022723"/>
    </source>
</evidence>
<evidence type="ECO:0000256" key="17">
    <source>
        <dbReference type="SAM" id="MobiDB-lite"/>
    </source>
</evidence>
<name>A0A9J6FKY9_HAELO</name>
<organism evidence="18 19">
    <name type="scientific">Haemaphysalis longicornis</name>
    <name type="common">Bush tick</name>
    <dbReference type="NCBI Taxonomy" id="44386"/>
    <lineage>
        <taxon>Eukaryota</taxon>
        <taxon>Metazoa</taxon>
        <taxon>Ecdysozoa</taxon>
        <taxon>Arthropoda</taxon>
        <taxon>Chelicerata</taxon>
        <taxon>Arachnida</taxon>
        <taxon>Acari</taxon>
        <taxon>Parasitiformes</taxon>
        <taxon>Ixodida</taxon>
        <taxon>Ixodoidea</taxon>
        <taxon>Ixodidae</taxon>
        <taxon>Haemaphysalinae</taxon>
        <taxon>Haemaphysalis</taxon>
    </lineage>
</organism>
<evidence type="ECO:0000256" key="11">
    <source>
        <dbReference type="ARBA" id="ARBA00022989"/>
    </source>
</evidence>
<dbReference type="GO" id="GO:0052834">
    <property type="term" value="F:inositol monophosphate phosphatase activity"/>
    <property type="evidence" value="ECO:0007669"/>
    <property type="project" value="UniProtKB-EC"/>
</dbReference>
<evidence type="ECO:0000256" key="4">
    <source>
        <dbReference type="ARBA" id="ARBA00005152"/>
    </source>
</evidence>
<dbReference type="InterPro" id="IPR020550">
    <property type="entry name" value="Inositol_monophosphatase_CS"/>
</dbReference>
<keyword evidence="9" id="KW-0378">Hydrolase</keyword>
<feature type="binding site" evidence="16">
    <location>
        <position position="250"/>
    </location>
    <ligand>
        <name>Mg(2+)</name>
        <dbReference type="ChEBI" id="CHEBI:18420"/>
        <label>1</label>
        <note>catalytic</note>
    </ligand>
</feature>
<evidence type="ECO:0000256" key="10">
    <source>
        <dbReference type="ARBA" id="ARBA00022842"/>
    </source>
</evidence>
<comment type="subcellular location">
    <subcellularLocation>
        <location evidence="3">Membrane</location>
        <topology evidence="3">Single-pass membrane protein</topology>
    </subcellularLocation>
</comment>
<evidence type="ECO:0000313" key="19">
    <source>
        <dbReference type="Proteomes" id="UP000821853"/>
    </source>
</evidence>
<feature type="binding site" evidence="16">
    <location>
        <position position="89"/>
    </location>
    <ligand>
        <name>Mg(2+)</name>
        <dbReference type="ChEBI" id="CHEBI:18420"/>
        <label>1</label>
        <note>catalytic</note>
    </ligand>
</feature>
<evidence type="ECO:0000256" key="6">
    <source>
        <dbReference type="ARBA" id="ARBA00013106"/>
    </source>
</evidence>
<evidence type="ECO:0000256" key="3">
    <source>
        <dbReference type="ARBA" id="ARBA00004167"/>
    </source>
</evidence>
<keyword evidence="10 16" id="KW-0460">Magnesium</keyword>
<dbReference type="EC" id="3.1.3.25" evidence="6"/>
<gene>
    <name evidence="18" type="ORF">HPB48_020459</name>
</gene>
<comment type="cofactor">
    <cofactor evidence="2 16">
        <name>Mg(2+)</name>
        <dbReference type="ChEBI" id="CHEBI:18420"/>
    </cofactor>
</comment>
<evidence type="ECO:0000256" key="14">
    <source>
        <dbReference type="ARBA" id="ARBA00042949"/>
    </source>
</evidence>
<evidence type="ECO:0000256" key="5">
    <source>
        <dbReference type="ARBA" id="ARBA00009759"/>
    </source>
</evidence>
<evidence type="ECO:0000256" key="7">
    <source>
        <dbReference type="ARBA" id="ARBA00022692"/>
    </source>
</evidence>
<evidence type="ECO:0000313" key="18">
    <source>
        <dbReference type="EMBL" id="KAH9363725.1"/>
    </source>
</evidence>
<reference evidence="18 19" key="1">
    <citation type="journal article" date="2020" name="Cell">
        <title>Large-Scale Comparative Analyses of Tick Genomes Elucidate Their Genetic Diversity and Vector Capacities.</title>
        <authorList>
            <consortium name="Tick Genome and Microbiome Consortium (TIGMIC)"/>
            <person name="Jia N."/>
            <person name="Wang J."/>
            <person name="Shi W."/>
            <person name="Du L."/>
            <person name="Sun Y."/>
            <person name="Zhan W."/>
            <person name="Jiang J.F."/>
            <person name="Wang Q."/>
            <person name="Zhang B."/>
            <person name="Ji P."/>
            <person name="Bell-Sakyi L."/>
            <person name="Cui X.M."/>
            <person name="Yuan T.T."/>
            <person name="Jiang B.G."/>
            <person name="Yang W.F."/>
            <person name="Lam T.T."/>
            <person name="Chang Q.C."/>
            <person name="Ding S.J."/>
            <person name="Wang X.J."/>
            <person name="Zhu J.G."/>
            <person name="Ruan X.D."/>
            <person name="Zhao L."/>
            <person name="Wei J.T."/>
            <person name="Ye R.Z."/>
            <person name="Que T.C."/>
            <person name="Du C.H."/>
            <person name="Zhou Y.H."/>
            <person name="Cheng J.X."/>
            <person name="Dai P.F."/>
            <person name="Guo W.B."/>
            <person name="Han X.H."/>
            <person name="Huang E.J."/>
            <person name="Li L.F."/>
            <person name="Wei W."/>
            <person name="Gao Y.C."/>
            <person name="Liu J.Z."/>
            <person name="Shao H.Z."/>
            <person name="Wang X."/>
            <person name="Wang C.C."/>
            <person name="Yang T.C."/>
            <person name="Huo Q.B."/>
            <person name="Li W."/>
            <person name="Chen H.Y."/>
            <person name="Chen S.E."/>
            <person name="Zhou L.G."/>
            <person name="Ni X.B."/>
            <person name="Tian J.H."/>
            <person name="Sheng Y."/>
            <person name="Liu T."/>
            <person name="Pan Y.S."/>
            <person name="Xia L.Y."/>
            <person name="Li J."/>
            <person name="Zhao F."/>
            <person name="Cao W.C."/>
        </authorList>
    </citation>
    <scope>NUCLEOTIDE SEQUENCE [LARGE SCALE GENOMIC DNA]</scope>
    <source>
        <strain evidence="18">HaeL-2018</strain>
    </source>
</reference>
<dbReference type="Gene3D" id="3.30.540.10">
    <property type="entry name" value="Fructose-1,6-Bisphosphatase, subunit A, domain 1"/>
    <property type="match status" value="1"/>
</dbReference>
<keyword evidence="11" id="KW-1133">Transmembrane helix</keyword>
<accession>A0A9J6FKY9</accession>
<proteinExistence type="inferred from homology"/>
<dbReference type="Pfam" id="PF00459">
    <property type="entry name" value="Inositol_P"/>
    <property type="match status" value="1"/>
</dbReference>
<evidence type="ECO:0000256" key="13">
    <source>
        <dbReference type="ARBA" id="ARBA00042119"/>
    </source>
</evidence>
<keyword evidence="12" id="KW-0472">Membrane</keyword>
<dbReference type="GO" id="GO:0005794">
    <property type="term" value="C:Golgi apparatus"/>
    <property type="evidence" value="ECO:0007669"/>
    <property type="project" value="UniProtKB-ARBA"/>
</dbReference>
<evidence type="ECO:0000256" key="1">
    <source>
        <dbReference type="ARBA" id="ARBA00001033"/>
    </source>
</evidence>
<evidence type="ECO:0000256" key="15">
    <source>
        <dbReference type="ARBA" id="ARBA00074068"/>
    </source>
</evidence>
<evidence type="ECO:0000256" key="12">
    <source>
        <dbReference type="ARBA" id="ARBA00023136"/>
    </source>
</evidence>
<keyword evidence="7" id="KW-0812">Transmembrane</keyword>
<evidence type="ECO:0000256" key="9">
    <source>
        <dbReference type="ARBA" id="ARBA00022801"/>
    </source>
</evidence>
<feature type="binding site" evidence="16">
    <location>
        <position position="131"/>
    </location>
    <ligand>
        <name>Mg(2+)</name>
        <dbReference type="ChEBI" id="CHEBI:18420"/>
        <label>1</label>
        <note>catalytic</note>
    </ligand>
</feature>
<dbReference type="OrthoDB" id="74460at2759"/>
<dbReference type="VEuPathDB" id="VectorBase:HLOH_056568"/>
<dbReference type="PANTHER" id="PTHR43028">
    <property type="entry name" value="3'(2'),5'-BISPHOSPHATE NUCLEOTIDASE 1"/>
    <property type="match status" value="1"/>
</dbReference>
<dbReference type="InterPro" id="IPR000760">
    <property type="entry name" value="Inositol_monophosphatase-like"/>
</dbReference>
<dbReference type="FunFam" id="3.30.540.10:FF:000012">
    <property type="entry name" value="Blast:Putative inositol monophosphatase 3"/>
    <property type="match status" value="1"/>
</dbReference>
<evidence type="ECO:0000256" key="2">
    <source>
        <dbReference type="ARBA" id="ARBA00001946"/>
    </source>
</evidence>
<dbReference type="EMBL" id="JABSTR010000002">
    <property type="protein sequence ID" value="KAH9363725.1"/>
    <property type="molecule type" value="Genomic_DNA"/>
</dbReference>
<dbReference type="PROSITE" id="PS00630">
    <property type="entry name" value="IMP_2"/>
    <property type="match status" value="1"/>
</dbReference>
<comment type="pathway">
    <text evidence="4">Polyol metabolism; myo-inositol biosynthesis; myo-inositol from D-glucose 6-phosphate: step 2/2.</text>
</comment>
<keyword evidence="19" id="KW-1185">Reference proteome</keyword>
<dbReference type="SUPFAM" id="SSF56655">
    <property type="entry name" value="Carbohydrate phosphatase"/>
    <property type="match status" value="1"/>
</dbReference>
<dbReference type="PANTHER" id="PTHR43028:SF4">
    <property type="entry name" value="INOSITOL MONOPHOSPHATASE 3"/>
    <property type="match status" value="1"/>
</dbReference>
<feature type="binding site" evidence="16">
    <location>
        <position position="132"/>
    </location>
    <ligand>
        <name>Mg(2+)</name>
        <dbReference type="ChEBI" id="CHEBI:18420"/>
        <label>1</label>
        <note>catalytic</note>
    </ligand>
</feature>
<dbReference type="InterPro" id="IPR050725">
    <property type="entry name" value="CysQ/Inositol_MonoPase"/>
</dbReference>
<sequence>MVLLYVARLRTSRPALVSLRRLLDAGVAAAEAGGDEVRRVRLSNRLAQKSKGKTREGADDPLTAGDLSSHRVMYSGLTAFFPGVAIVSEEHAKGDHDRPAKPLSTARPLGGLIGDDVLVPEDAVTVWIDPLDATQEYTENLLDYVTTMVCVAVQGAPVIGIIHQPFLNKTTWGWVGHGSSVHPHTRSDNTEARVVVVSRSHPGEVEALAKKAFGADVKVVPAGGAGYKVLQLVEGHADAYLHSSAIKKWDVCAGNALLASLGGHMTALDGTTISYSPKASEVHLGGLLAALGGHGQMLTAVRKARVPSREDVRL</sequence>
<feature type="binding site" evidence="16">
    <location>
        <position position="129"/>
    </location>
    <ligand>
        <name>Mg(2+)</name>
        <dbReference type="ChEBI" id="CHEBI:18420"/>
        <label>1</label>
        <note>catalytic</note>
    </ligand>
</feature>
<comment type="caution">
    <text evidence="18">The sequence shown here is derived from an EMBL/GenBank/DDBJ whole genome shotgun (WGS) entry which is preliminary data.</text>
</comment>
<dbReference type="Proteomes" id="UP000821853">
    <property type="component" value="Chromosome 10"/>
</dbReference>
<feature type="region of interest" description="Disordered" evidence="17">
    <location>
        <begin position="43"/>
        <end position="64"/>
    </location>
</feature>
<dbReference type="OMA" id="VKQVAWQ"/>
<protein>
    <recommendedName>
        <fullName evidence="15">Putative inositol monophosphatase 3</fullName>
        <ecNumber evidence="6">3.1.3.25</ecNumber>
    </recommendedName>
    <alternativeName>
        <fullName evidence="14">Inositol-1(or 4)-monophosphatase 3</fullName>
    </alternativeName>
    <alternativeName>
        <fullName evidence="13">Myo-inositol monophosphatase A3</fullName>
    </alternativeName>
</protein>
<dbReference type="GO" id="GO:0046872">
    <property type="term" value="F:metal ion binding"/>
    <property type="evidence" value="ECO:0007669"/>
    <property type="project" value="UniProtKB-KW"/>
</dbReference>
<dbReference type="GO" id="GO:0016020">
    <property type="term" value="C:membrane"/>
    <property type="evidence" value="ECO:0007669"/>
    <property type="project" value="UniProtKB-SubCell"/>
</dbReference>
<dbReference type="GO" id="GO:0046854">
    <property type="term" value="P:phosphatidylinositol phosphate biosynthetic process"/>
    <property type="evidence" value="ECO:0007669"/>
    <property type="project" value="InterPro"/>
</dbReference>
<dbReference type="GO" id="GO:0008254">
    <property type="term" value="F:3'-nucleotidase activity"/>
    <property type="evidence" value="ECO:0007669"/>
    <property type="project" value="TreeGrafter"/>
</dbReference>